<keyword evidence="7" id="KW-0679">Respiratory chain</keyword>
<comment type="similarity">
    <text evidence="4">Belongs to the complex I NDUFB7 subunit family.</text>
</comment>
<organism evidence="13 14">
    <name type="scientific">Cylindrotheca closterium</name>
    <dbReference type="NCBI Taxonomy" id="2856"/>
    <lineage>
        <taxon>Eukaryota</taxon>
        <taxon>Sar</taxon>
        <taxon>Stramenopiles</taxon>
        <taxon>Ochrophyta</taxon>
        <taxon>Bacillariophyta</taxon>
        <taxon>Bacillariophyceae</taxon>
        <taxon>Bacillariophycidae</taxon>
        <taxon>Bacillariales</taxon>
        <taxon>Bacillariaceae</taxon>
        <taxon>Cylindrotheca</taxon>
    </lineage>
</organism>
<evidence type="ECO:0000256" key="10">
    <source>
        <dbReference type="ARBA" id="ARBA00023128"/>
    </source>
</evidence>
<dbReference type="Proteomes" id="UP001295423">
    <property type="component" value="Unassembled WGS sequence"/>
</dbReference>
<keyword evidence="6" id="KW-0813">Transport</keyword>
<evidence type="ECO:0000256" key="5">
    <source>
        <dbReference type="ARBA" id="ARBA00018677"/>
    </source>
</evidence>
<keyword evidence="14" id="KW-1185">Reference proteome</keyword>
<evidence type="ECO:0000256" key="8">
    <source>
        <dbReference type="ARBA" id="ARBA00022792"/>
    </source>
</evidence>
<dbReference type="GO" id="GO:0005758">
    <property type="term" value="C:mitochondrial intermembrane space"/>
    <property type="evidence" value="ECO:0007669"/>
    <property type="project" value="UniProtKB-SubCell"/>
</dbReference>
<dbReference type="EMBL" id="CAKOGP040001736">
    <property type="protein sequence ID" value="CAJ1947949.1"/>
    <property type="molecule type" value="Genomic_DNA"/>
</dbReference>
<keyword evidence="11" id="KW-0472">Membrane</keyword>
<name>A0AAD2FPE5_9STRA</name>
<evidence type="ECO:0000256" key="9">
    <source>
        <dbReference type="ARBA" id="ARBA00022982"/>
    </source>
</evidence>
<gene>
    <name evidence="13" type="ORF">CYCCA115_LOCUS11389</name>
</gene>
<evidence type="ECO:0000256" key="2">
    <source>
        <dbReference type="ARBA" id="ARBA00004569"/>
    </source>
</evidence>
<comment type="caution">
    <text evidence="13">The sequence shown here is derived from an EMBL/GenBank/DDBJ whole genome shotgun (WGS) entry which is preliminary data.</text>
</comment>
<dbReference type="GO" id="GO:0005743">
    <property type="term" value="C:mitochondrial inner membrane"/>
    <property type="evidence" value="ECO:0007669"/>
    <property type="project" value="UniProtKB-SubCell"/>
</dbReference>
<evidence type="ECO:0000256" key="6">
    <source>
        <dbReference type="ARBA" id="ARBA00022448"/>
    </source>
</evidence>
<dbReference type="AlphaFoldDB" id="A0AAD2FPE5"/>
<dbReference type="Pfam" id="PF05676">
    <property type="entry name" value="NDUF_B7"/>
    <property type="match status" value="1"/>
</dbReference>
<reference evidence="13" key="1">
    <citation type="submission" date="2023-08" db="EMBL/GenBank/DDBJ databases">
        <authorList>
            <person name="Audoor S."/>
            <person name="Bilcke G."/>
        </authorList>
    </citation>
    <scope>NUCLEOTIDE SEQUENCE</scope>
</reference>
<sequence>MGGRHNAAAEPKADQDLEALKAAKIPLAFRDKCGHLLTGLNKCRRENYYQMSKCGHERHTYEECEYYAWMDRVAKKKGVEYEGVVAPVNH</sequence>
<dbReference type="InterPro" id="IPR008698">
    <property type="entry name" value="NDUB7"/>
</dbReference>
<comment type="function">
    <text evidence="1">Accessory subunit of the mitochondrial membrane respiratory chain NADH dehydrogenase (Complex I), that is believed not to be involved in catalysis. Complex I functions in the transfer of electrons from NADH to the respiratory chain. The immediate electron acceptor for the enzyme is believed to be ubiquinone.</text>
</comment>
<evidence type="ECO:0000256" key="4">
    <source>
        <dbReference type="ARBA" id="ARBA00008006"/>
    </source>
</evidence>
<keyword evidence="10" id="KW-0496">Mitochondrion</keyword>
<evidence type="ECO:0000256" key="7">
    <source>
        <dbReference type="ARBA" id="ARBA00022660"/>
    </source>
</evidence>
<evidence type="ECO:0000256" key="1">
    <source>
        <dbReference type="ARBA" id="ARBA00003195"/>
    </source>
</evidence>
<protein>
    <recommendedName>
        <fullName evidence="5">NADH dehydrogenase [ubiquinone] 1 beta subcomplex subunit 7</fullName>
    </recommendedName>
</protein>
<dbReference type="PANTHER" id="PTHR20900:SF0">
    <property type="entry name" value="NADH DEHYDROGENASE [UBIQUINONE] 1 BETA SUBCOMPLEX SUBUNIT 7"/>
    <property type="match status" value="1"/>
</dbReference>
<evidence type="ECO:0000256" key="3">
    <source>
        <dbReference type="ARBA" id="ARBA00004637"/>
    </source>
</evidence>
<proteinExistence type="inferred from homology"/>
<comment type="subcellular location">
    <subcellularLocation>
        <location evidence="3">Mitochondrion inner membrane</location>
        <topology evidence="3">Peripheral membrane protein</topology>
    </subcellularLocation>
    <subcellularLocation>
        <location evidence="2">Mitochondrion intermembrane space</location>
    </subcellularLocation>
</comment>
<evidence type="ECO:0000256" key="12">
    <source>
        <dbReference type="ARBA" id="ARBA00023157"/>
    </source>
</evidence>
<evidence type="ECO:0000313" key="14">
    <source>
        <dbReference type="Proteomes" id="UP001295423"/>
    </source>
</evidence>
<evidence type="ECO:0000256" key="11">
    <source>
        <dbReference type="ARBA" id="ARBA00023136"/>
    </source>
</evidence>
<accession>A0AAD2FPE5</accession>
<keyword evidence="12" id="KW-1015">Disulfide bond</keyword>
<dbReference type="PANTHER" id="PTHR20900">
    <property type="entry name" value="NADH:UBIQUINONE OXIDOREDUCTASE B18-LIKE SUBUNIT"/>
    <property type="match status" value="1"/>
</dbReference>
<evidence type="ECO:0000313" key="13">
    <source>
        <dbReference type="EMBL" id="CAJ1947949.1"/>
    </source>
</evidence>
<keyword evidence="9" id="KW-0249">Electron transport</keyword>
<keyword evidence="8" id="KW-0999">Mitochondrion inner membrane</keyword>